<evidence type="ECO:0000256" key="2">
    <source>
        <dbReference type="ARBA" id="ARBA00014190"/>
    </source>
</evidence>
<dbReference type="Gene3D" id="3.40.220.10">
    <property type="entry name" value="Leucine Aminopeptidase, subunit E, domain 1"/>
    <property type="match status" value="1"/>
</dbReference>
<keyword evidence="4" id="KW-0645">Protease</keyword>
<dbReference type="InterPro" id="IPR011356">
    <property type="entry name" value="Leucine_aapep/pepB"/>
</dbReference>
<comment type="catalytic activity">
    <reaction evidence="14">
        <text>L-cysteinylglycine + H2O = L-cysteine + glycine</text>
        <dbReference type="Rhea" id="RHEA:28783"/>
        <dbReference type="ChEBI" id="CHEBI:15377"/>
        <dbReference type="ChEBI" id="CHEBI:35235"/>
        <dbReference type="ChEBI" id="CHEBI:57305"/>
        <dbReference type="ChEBI" id="CHEBI:61694"/>
    </reaction>
    <physiologicalReaction direction="left-to-right" evidence="14">
        <dbReference type="Rhea" id="RHEA:28784"/>
    </physiologicalReaction>
</comment>
<dbReference type="SUPFAM" id="SSF53187">
    <property type="entry name" value="Zn-dependent exopeptidases"/>
    <property type="match status" value="2"/>
</dbReference>
<dbReference type="Pfam" id="PF02789">
    <property type="entry name" value="Peptidase_M17_N"/>
    <property type="match status" value="1"/>
</dbReference>
<comment type="similarity">
    <text evidence="1">Belongs to the peptidase M17 family.</text>
</comment>
<evidence type="ECO:0000256" key="1">
    <source>
        <dbReference type="ARBA" id="ARBA00009528"/>
    </source>
</evidence>
<dbReference type="SUPFAM" id="SSF52949">
    <property type="entry name" value="Macro domain-like"/>
    <property type="match status" value="1"/>
</dbReference>
<evidence type="ECO:0000256" key="6">
    <source>
        <dbReference type="ARBA" id="ARBA00023511"/>
    </source>
</evidence>
<dbReference type="EMBL" id="JAWJWE010000003">
    <property type="protein sequence ID" value="KAK6639060.1"/>
    <property type="molecule type" value="Genomic_DNA"/>
</dbReference>
<dbReference type="EC" id="3.4.13.23" evidence="7"/>
<dbReference type="InterPro" id="IPR008283">
    <property type="entry name" value="Peptidase_M17_N"/>
</dbReference>
<proteinExistence type="inferred from homology"/>
<evidence type="ECO:0000256" key="12">
    <source>
        <dbReference type="ARBA" id="ARBA00045966"/>
    </source>
</evidence>
<evidence type="ECO:0000256" key="13">
    <source>
        <dbReference type="ARBA" id="ARBA00047881"/>
    </source>
</evidence>
<dbReference type="Proteomes" id="UP001372834">
    <property type="component" value="Unassembled WGS sequence"/>
</dbReference>
<evidence type="ECO:0000256" key="10">
    <source>
        <dbReference type="ARBA" id="ARBA00030997"/>
    </source>
</evidence>
<gene>
    <name evidence="16" type="ORF">RUM43_007330</name>
</gene>
<keyword evidence="5" id="KW-0378">Hydrolase</keyword>
<dbReference type="PANTHER" id="PTHR11963">
    <property type="entry name" value="LEUCINE AMINOPEPTIDASE-RELATED"/>
    <property type="match status" value="1"/>
</dbReference>
<dbReference type="GO" id="GO:0006508">
    <property type="term" value="P:proteolysis"/>
    <property type="evidence" value="ECO:0007669"/>
    <property type="project" value="UniProtKB-KW"/>
</dbReference>
<evidence type="ECO:0000256" key="8">
    <source>
        <dbReference type="ARBA" id="ARBA00029605"/>
    </source>
</evidence>
<evidence type="ECO:0000256" key="11">
    <source>
        <dbReference type="ARBA" id="ARBA00031564"/>
    </source>
</evidence>
<dbReference type="PROSITE" id="PS00631">
    <property type="entry name" value="CYTOSOL_AP"/>
    <property type="match status" value="1"/>
</dbReference>
<keyword evidence="3" id="KW-0031">Aminopeptidase</keyword>
<comment type="function">
    <text evidence="12">Cytosolic metallopeptidase that catalyzes the removal of unsubstituted N-terminal hydrophobic amino acids from various peptides. The presence of Zn(2+) ions is essential for the peptidase activity, and the association with other cofactors can modulate the substrate spectificity of the enzyme. For instance, in the presence of Mn(2+), it displays a specific Cys-Gly hydrolyzing activity of Cys-Gly-S-conjugates. Involved in the metabolism of glutathione and in the degradation of glutathione S-conjugates, which may play a role in the control of the cell redox status.</text>
</comment>
<comment type="catalytic activity">
    <reaction evidence="6">
        <text>an S-substituted L-cysteinylglycine + H2O = an S-substituted L-cysteine + glycine</text>
        <dbReference type="Rhea" id="RHEA:60444"/>
        <dbReference type="ChEBI" id="CHEBI:15377"/>
        <dbReference type="ChEBI" id="CHEBI:57305"/>
        <dbReference type="ChEBI" id="CHEBI:58717"/>
        <dbReference type="ChEBI" id="CHEBI:143103"/>
        <dbReference type="EC" id="3.4.13.23"/>
    </reaction>
    <physiologicalReaction direction="left-to-right" evidence="6">
        <dbReference type="Rhea" id="RHEA:60445"/>
    </physiologicalReaction>
</comment>
<reference evidence="16 17" key="1">
    <citation type="submission" date="2023-10" db="EMBL/GenBank/DDBJ databases">
        <title>Genomes of two closely related lineages of the louse Polyplax serrata with different host specificities.</title>
        <authorList>
            <person name="Martinu J."/>
            <person name="Tarabai H."/>
            <person name="Stefka J."/>
            <person name="Hypsa V."/>
        </authorList>
    </citation>
    <scope>NUCLEOTIDE SEQUENCE [LARGE SCALE GENOMIC DNA]</scope>
    <source>
        <strain evidence="16">HR10_N</strain>
    </source>
</reference>
<comment type="caution">
    <text evidence="16">The sequence shown here is derived from an EMBL/GenBank/DDBJ whole genome shotgun (WGS) entry which is preliminary data.</text>
</comment>
<dbReference type="PANTHER" id="PTHR11963:SF23">
    <property type="entry name" value="CYTOSOL AMINOPEPTIDASE"/>
    <property type="match status" value="1"/>
</dbReference>
<dbReference type="GO" id="GO:0030145">
    <property type="term" value="F:manganese ion binding"/>
    <property type="evidence" value="ECO:0007669"/>
    <property type="project" value="InterPro"/>
</dbReference>
<evidence type="ECO:0000256" key="9">
    <source>
        <dbReference type="ARBA" id="ARBA00030930"/>
    </source>
</evidence>
<evidence type="ECO:0000256" key="14">
    <source>
        <dbReference type="ARBA" id="ARBA00049107"/>
    </source>
</evidence>
<evidence type="ECO:0000256" key="5">
    <source>
        <dbReference type="ARBA" id="ARBA00022801"/>
    </source>
</evidence>
<dbReference type="PROSITE" id="PS51257">
    <property type="entry name" value="PROKAR_LIPOPROTEIN"/>
    <property type="match status" value="1"/>
</dbReference>
<dbReference type="CDD" id="cd00433">
    <property type="entry name" value="Peptidase_M17"/>
    <property type="match status" value="1"/>
</dbReference>
<evidence type="ECO:0000256" key="3">
    <source>
        <dbReference type="ARBA" id="ARBA00022438"/>
    </source>
</evidence>
<evidence type="ECO:0000259" key="15">
    <source>
        <dbReference type="PROSITE" id="PS00631"/>
    </source>
</evidence>
<feature type="domain" description="Cytosol aminopeptidase" evidence="15">
    <location>
        <begin position="313"/>
        <end position="320"/>
    </location>
</feature>
<comment type="catalytic activity">
    <reaction evidence="13">
        <text>S-benzyl-L-cysteinylglycine + H2O = S-benzyl-L-cysteine + glycine</text>
        <dbReference type="Rhea" id="RHEA:62568"/>
        <dbReference type="ChEBI" id="CHEBI:15377"/>
        <dbReference type="ChEBI" id="CHEBI:57305"/>
        <dbReference type="ChEBI" id="CHEBI:145802"/>
        <dbReference type="ChEBI" id="CHEBI:145803"/>
    </reaction>
    <physiologicalReaction direction="left-to-right" evidence="13">
        <dbReference type="Rhea" id="RHEA:62569"/>
    </physiologicalReaction>
</comment>
<evidence type="ECO:0000256" key="7">
    <source>
        <dbReference type="ARBA" id="ARBA00023625"/>
    </source>
</evidence>
<evidence type="ECO:0000313" key="17">
    <source>
        <dbReference type="Proteomes" id="UP001372834"/>
    </source>
</evidence>
<dbReference type="GO" id="GO:0005737">
    <property type="term" value="C:cytoplasm"/>
    <property type="evidence" value="ECO:0007669"/>
    <property type="project" value="InterPro"/>
</dbReference>
<sequence length="495" mass="54381">MLRKYTDGNRYKSQLIPLYSLLSCSFELKGVKLFYDLSEEYSAVAVVGIKGGDKKDDESEDFNTQKESIRRAAAEGASELQKLKVSEIIVDGLEDPESAAEGVTLKLWEYNEYKKESDRKHVPDVKLYSLGKTQDDCLWNIGTIKGDAQNVARRLTDSPANLMTPVIFAQNAVKLLDKMSSVEVHVRDKKWAEMNNMNTFLSVAKGSSESPVFLEIIYRGKSSGDRPVVLVGKGITFDTGGINIKSTPGMADMRGDKGGAASVLAATYGIAKLNLPINVTTLIPLCENMPGSNANKPGDVIKAMNGKTVRIDNTDAEGRLILADALHYSKNYDPLFVVDVATLTGTRLSYQIKQINFPFSLRSDTQRFELFSSGAMAIALGTEATGVFTNSNCLWEKLQSAGRYTGDRVWRLPLWKSYGKDLKSQASVDLTNIGKNSMGGACSAAAFLREFVPDVDWMHLDIAGVMGPNYQNPYIGKGMTGRPTRTLIEFLKSMC</sequence>
<name>A0AAN8S5E7_POLSC</name>
<evidence type="ECO:0000313" key="16">
    <source>
        <dbReference type="EMBL" id="KAK6639060.1"/>
    </source>
</evidence>
<dbReference type="InterPro" id="IPR043472">
    <property type="entry name" value="Macro_dom-like"/>
</dbReference>
<dbReference type="AlphaFoldDB" id="A0AAN8S5E7"/>
<dbReference type="Pfam" id="PF00883">
    <property type="entry name" value="Peptidase_M17"/>
    <property type="match status" value="2"/>
</dbReference>
<evidence type="ECO:0000256" key="4">
    <source>
        <dbReference type="ARBA" id="ARBA00022670"/>
    </source>
</evidence>
<organism evidence="16 17">
    <name type="scientific">Polyplax serrata</name>
    <name type="common">Common mouse louse</name>
    <dbReference type="NCBI Taxonomy" id="468196"/>
    <lineage>
        <taxon>Eukaryota</taxon>
        <taxon>Metazoa</taxon>
        <taxon>Ecdysozoa</taxon>
        <taxon>Arthropoda</taxon>
        <taxon>Hexapoda</taxon>
        <taxon>Insecta</taxon>
        <taxon>Pterygota</taxon>
        <taxon>Neoptera</taxon>
        <taxon>Paraneoptera</taxon>
        <taxon>Psocodea</taxon>
        <taxon>Troctomorpha</taxon>
        <taxon>Phthiraptera</taxon>
        <taxon>Anoplura</taxon>
        <taxon>Polyplacidae</taxon>
        <taxon>Polyplax</taxon>
    </lineage>
</organism>
<accession>A0AAN8S5E7</accession>
<dbReference type="Gene3D" id="3.40.630.10">
    <property type="entry name" value="Zn peptidases"/>
    <property type="match status" value="1"/>
</dbReference>
<protein>
    <recommendedName>
        <fullName evidence="2">Cytosol aminopeptidase</fullName>
        <ecNumber evidence="7">3.4.13.23</ecNumber>
    </recommendedName>
    <alternativeName>
        <fullName evidence="10">Cysteinylglycine-S-conjugate dipeptidase</fullName>
    </alternativeName>
    <alternativeName>
        <fullName evidence="11">Leucine aminopeptidase 3</fullName>
    </alternativeName>
    <alternativeName>
        <fullName evidence="9">Proline aminopeptidase</fullName>
    </alternativeName>
    <alternativeName>
        <fullName evidence="8">Prolyl aminopeptidase</fullName>
    </alternativeName>
</protein>
<dbReference type="PRINTS" id="PR00481">
    <property type="entry name" value="LAMNOPPTDASE"/>
</dbReference>
<dbReference type="InterPro" id="IPR000819">
    <property type="entry name" value="Peptidase_M17_C"/>
</dbReference>
<dbReference type="GO" id="GO:0070006">
    <property type="term" value="F:metalloaminopeptidase activity"/>
    <property type="evidence" value="ECO:0007669"/>
    <property type="project" value="InterPro"/>
</dbReference>